<proteinExistence type="predicted"/>
<dbReference type="GO" id="GO:0000287">
    <property type="term" value="F:magnesium ion binding"/>
    <property type="evidence" value="ECO:0007669"/>
    <property type="project" value="InterPro"/>
</dbReference>
<sequence length="336" mass="37495">MALHDQVARMRAERLQTAPQAVPSSFQGVTKEKVRQVLTRLHLGTNVDLVDGVYALLDDQTNSWFSNVPPATRFSHGATTAHLACHIGILQRGGGKLDREGRDYWIKPLRELGGIEPVLLHEQRFIFGHVKAKSPNSSYRLSEEFKAILRAPDGQWEGLLSAWTSLDAARVRREFQASMVEASRLLVDRGHSELIQASISYYAARFLPGYNVIYVDDGDGDRITEEDRANFARAGVHLLLGDAMPDVLLHNPELDWLWVIEAVTSDGEVDMHKMTQLIGMANRCGKAGIGFTTTYRTWREAGARQAAHGNVAVDSYIWIQEDPARHLLVESFPTGL</sequence>
<dbReference type="RefSeq" id="WP_179743481.1">
    <property type="nucleotide sequence ID" value="NZ_JACCAS010000001.1"/>
</dbReference>
<dbReference type="Pfam" id="PF06616">
    <property type="entry name" value="BsuBI_PstI_RE"/>
    <property type="match status" value="1"/>
</dbReference>
<reference evidence="2 3" key="1">
    <citation type="submission" date="2020-07" db="EMBL/GenBank/DDBJ databases">
        <title>Exploring microbial biodiversity for novel pathways involved in the catabolism of aromatic compounds derived from lignin.</title>
        <authorList>
            <person name="Elkins J."/>
        </authorList>
    </citation>
    <scope>NUCLEOTIDE SEQUENCE [LARGE SCALE GENOMIC DNA]</scope>
    <source>
        <strain evidence="2 3">H2C3C</strain>
    </source>
</reference>
<dbReference type="AlphaFoldDB" id="A0A7Z0B759"/>
<dbReference type="EMBL" id="JACCAS010000001">
    <property type="protein sequence ID" value="NYH22460.1"/>
    <property type="molecule type" value="Genomic_DNA"/>
</dbReference>
<name>A0A7Z0B759_9BURK</name>
<accession>A0A7Z0B759</accession>
<dbReference type="Proteomes" id="UP000540929">
    <property type="component" value="Unassembled WGS sequence"/>
</dbReference>
<dbReference type="InterPro" id="IPR009528">
    <property type="entry name" value="Restrct_endonuc_II_BsuBI_C"/>
</dbReference>
<dbReference type="InterPro" id="IPR041963">
    <property type="entry name" value="BsuBI/PstI_C_sf"/>
</dbReference>
<evidence type="ECO:0000313" key="3">
    <source>
        <dbReference type="Proteomes" id="UP000540929"/>
    </source>
</evidence>
<dbReference type="GO" id="GO:0003677">
    <property type="term" value="F:DNA binding"/>
    <property type="evidence" value="ECO:0007669"/>
    <property type="project" value="InterPro"/>
</dbReference>
<evidence type="ECO:0000313" key="2">
    <source>
        <dbReference type="EMBL" id="NYH22460.1"/>
    </source>
</evidence>
<dbReference type="GO" id="GO:0009307">
    <property type="term" value="P:DNA restriction-modification system"/>
    <property type="evidence" value="ECO:0007669"/>
    <property type="project" value="InterPro"/>
</dbReference>
<gene>
    <name evidence="2" type="ORF">GGD40_001939</name>
</gene>
<comment type="caution">
    <text evidence="2">The sequence shown here is derived from an EMBL/GenBank/DDBJ whole genome shotgun (WGS) entry which is preliminary data.</text>
</comment>
<keyword evidence="3" id="KW-1185">Reference proteome</keyword>
<evidence type="ECO:0000259" key="1">
    <source>
        <dbReference type="Pfam" id="PF06616"/>
    </source>
</evidence>
<dbReference type="GO" id="GO:0009036">
    <property type="term" value="F:type II site-specific deoxyribonuclease activity"/>
    <property type="evidence" value="ECO:0007669"/>
    <property type="project" value="InterPro"/>
</dbReference>
<feature type="domain" description="BsuBI/PstI restriction endonuclease" evidence="1">
    <location>
        <begin position="189"/>
        <end position="325"/>
    </location>
</feature>
<organism evidence="2 3">
    <name type="scientific">Paraburkholderia bryophila</name>
    <dbReference type="NCBI Taxonomy" id="420952"/>
    <lineage>
        <taxon>Bacteria</taxon>
        <taxon>Pseudomonadati</taxon>
        <taxon>Pseudomonadota</taxon>
        <taxon>Betaproteobacteria</taxon>
        <taxon>Burkholderiales</taxon>
        <taxon>Burkholderiaceae</taxon>
        <taxon>Paraburkholderia</taxon>
    </lineage>
</organism>
<dbReference type="Gene3D" id="3.40.1350.80">
    <property type="match status" value="1"/>
</dbReference>
<protein>
    <recommendedName>
        <fullName evidence="1">BsuBI/PstI restriction endonuclease domain-containing protein</fullName>
    </recommendedName>
</protein>